<keyword evidence="2" id="KW-1185">Reference proteome</keyword>
<evidence type="ECO:0000313" key="2">
    <source>
        <dbReference type="Proteomes" id="UP000271162"/>
    </source>
</evidence>
<dbReference type="AlphaFoldDB" id="A0A0N4YCU6"/>
<dbReference type="InterPro" id="IPR011048">
    <property type="entry name" value="Haem_d1_sf"/>
</dbReference>
<evidence type="ECO:0000313" key="1">
    <source>
        <dbReference type="EMBL" id="VDL77983.1"/>
    </source>
</evidence>
<reference evidence="1 2" key="2">
    <citation type="submission" date="2018-11" db="EMBL/GenBank/DDBJ databases">
        <authorList>
            <consortium name="Pathogen Informatics"/>
        </authorList>
    </citation>
    <scope>NUCLEOTIDE SEQUENCE [LARGE SCALE GENOMIC DNA]</scope>
</reference>
<dbReference type="EMBL" id="UYSL01021346">
    <property type="protein sequence ID" value="VDL77983.1"/>
    <property type="molecule type" value="Genomic_DNA"/>
</dbReference>
<proteinExistence type="predicted"/>
<organism evidence="3">
    <name type="scientific">Nippostrongylus brasiliensis</name>
    <name type="common">Rat hookworm</name>
    <dbReference type="NCBI Taxonomy" id="27835"/>
    <lineage>
        <taxon>Eukaryota</taxon>
        <taxon>Metazoa</taxon>
        <taxon>Ecdysozoa</taxon>
        <taxon>Nematoda</taxon>
        <taxon>Chromadorea</taxon>
        <taxon>Rhabditida</taxon>
        <taxon>Rhabditina</taxon>
        <taxon>Rhabditomorpha</taxon>
        <taxon>Strongyloidea</taxon>
        <taxon>Heligmosomidae</taxon>
        <taxon>Nippostrongylus</taxon>
    </lineage>
</organism>
<gene>
    <name evidence="1" type="ORF">NBR_LOCUS14394</name>
</gene>
<sequence>MSTGRRYVYCVVEKQKCYSPFVLQNKLLVYDLWSGTYCYYRSSSSSDLAEFYETSHDHGIAIMDDGEDVSFHSVKINHKHRRLDIGQARLTMGKSANVHGNHRTSLGFSTRNEDGVTMVIPFENGISVIEMSSKCNIKKTDISCDSGPWSRSEPWQEGRMLYCFHSIADEFEEDEFSGLIVSVDLDTRNVYWTAPSDDRLKSCFASNDHPVRLVRTIHRGNRLWVTTEKDLDNSIRVYLKEGDRWYEIESTIPDNMVLIDVREDGNAMVLDIEKHLGGHFHEDYVSFAVMSRCGVPSLLSLARGVVLRDQARVRHDEHLAEVIGFKP</sequence>
<dbReference type="OMA" id="YCIVEKQ"/>
<reference evidence="3" key="1">
    <citation type="submission" date="2017-02" db="UniProtKB">
        <authorList>
            <consortium name="WormBaseParasite"/>
        </authorList>
    </citation>
    <scope>IDENTIFICATION</scope>
</reference>
<protein>
    <submittedName>
        <fullName evidence="3">FBA_1 domain-containing protein</fullName>
    </submittedName>
</protein>
<dbReference type="Proteomes" id="UP000271162">
    <property type="component" value="Unassembled WGS sequence"/>
</dbReference>
<evidence type="ECO:0000313" key="3">
    <source>
        <dbReference type="WBParaSite" id="NBR_0001439301-mRNA-1"/>
    </source>
</evidence>
<accession>A0A0N4YCU6</accession>
<dbReference type="SUPFAM" id="SSF51004">
    <property type="entry name" value="C-terminal (heme d1) domain of cytochrome cd1-nitrite reductase"/>
    <property type="match status" value="1"/>
</dbReference>
<dbReference type="WBParaSite" id="NBR_0001439301-mRNA-1">
    <property type="protein sequence ID" value="NBR_0001439301-mRNA-1"/>
    <property type="gene ID" value="NBR_0001439301"/>
</dbReference>
<name>A0A0N4YCU6_NIPBR</name>